<accession>A0A9P4UKF1</accession>
<dbReference type="AlphaFoldDB" id="A0A9P4UKF1"/>
<dbReference type="Proteomes" id="UP000799441">
    <property type="component" value="Unassembled WGS sequence"/>
</dbReference>
<dbReference type="EMBL" id="MU003886">
    <property type="protein sequence ID" value="KAF2716221.1"/>
    <property type="molecule type" value="Genomic_DNA"/>
</dbReference>
<name>A0A9P4UKF1_9PEZI</name>
<organism evidence="1 2">
    <name type="scientific">Polychaeton citri CBS 116435</name>
    <dbReference type="NCBI Taxonomy" id="1314669"/>
    <lineage>
        <taxon>Eukaryota</taxon>
        <taxon>Fungi</taxon>
        <taxon>Dikarya</taxon>
        <taxon>Ascomycota</taxon>
        <taxon>Pezizomycotina</taxon>
        <taxon>Dothideomycetes</taxon>
        <taxon>Dothideomycetidae</taxon>
        <taxon>Capnodiales</taxon>
        <taxon>Capnodiaceae</taxon>
        <taxon>Polychaeton</taxon>
    </lineage>
</organism>
<dbReference type="OrthoDB" id="3868412at2759"/>
<proteinExistence type="predicted"/>
<evidence type="ECO:0000313" key="1">
    <source>
        <dbReference type="EMBL" id="KAF2716221.1"/>
    </source>
</evidence>
<comment type="caution">
    <text evidence="1">The sequence shown here is derived from an EMBL/GenBank/DDBJ whole genome shotgun (WGS) entry which is preliminary data.</text>
</comment>
<keyword evidence="2" id="KW-1185">Reference proteome</keyword>
<protein>
    <submittedName>
        <fullName evidence="1">Uncharacterized protein</fullName>
    </submittedName>
</protein>
<reference evidence="1" key="1">
    <citation type="journal article" date="2020" name="Stud. Mycol.">
        <title>101 Dothideomycetes genomes: a test case for predicting lifestyles and emergence of pathogens.</title>
        <authorList>
            <person name="Haridas S."/>
            <person name="Albert R."/>
            <person name="Binder M."/>
            <person name="Bloem J."/>
            <person name="Labutti K."/>
            <person name="Salamov A."/>
            <person name="Andreopoulos B."/>
            <person name="Baker S."/>
            <person name="Barry K."/>
            <person name="Bills G."/>
            <person name="Bluhm B."/>
            <person name="Cannon C."/>
            <person name="Castanera R."/>
            <person name="Culley D."/>
            <person name="Daum C."/>
            <person name="Ezra D."/>
            <person name="Gonzalez J."/>
            <person name="Henrissat B."/>
            <person name="Kuo A."/>
            <person name="Liang C."/>
            <person name="Lipzen A."/>
            <person name="Lutzoni F."/>
            <person name="Magnuson J."/>
            <person name="Mondo S."/>
            <person name="Nolan M."/>
            <person name="Ohm R."/>
            <person name="Pangilinan J."/>
            <person name="Park H.-J."/>
            <person name="Ramirez L."/>
            <person name="Alfaro M."/>
            <person name="Sun H."/>
            <person name="Tritt A."/>
            <person name="Yoshinaga Y."/>
            <person name="Zwiers L.-H."/>
            <person name="Turgeon B."/>
            <person name="Goodwin S."/>
            <person name="Spatafora J."/>
            <person name="Crous P."/>
            <person name="Grigoriev I."/>
        </authorList>
    </citation>
    <scope>NUCLEOTIDE SEQUENCE</scope>
    <source>
        <strain evidence="1">CBS 116435</strain>
    </source>
</reference>
<gene>
    <name evidence="1" type="ORF">K431DRAFT_25416</name>
</gene>
<sequence length="68" mass="8113">MLKTGRPVRSGLLKQHRGRLVVSWVTRCESRLSNVFAVLRKCFLRLIFWPICHEGRSYKRDDTFTVQY</sequence>
<evidence type="ECO:0000313" key="2">
    <source>
        <dbReference type="Proteomes" id="UP000799441"/>
    </source>
</evidence>